<evidence type="ECO:0000256" key="4">
    <source>
        <dbReference type="ARBA" id="ARBA00022824"/>
    </source>
</evidence>
<dbReference type="Proteomes" id="UP000536275">
    <property type="component" value="Unassembled WGS sequence"/>
</dbReference>
<comment type="caution">
    <text evidence="11">The sequence shown here is derived from an EMBL/GenBank/DDBJ whole genome shotgun (WGS) entry which is preliminary data.</text>
</comment>
<comment type="function">
    <text evidence="7">Is probably involved in a pathway contributing to genomic integrity.</text>
</comment>
<evidence type="ECO:0000313" key="12">
    <source>
        <dbReference type="Proteomes" id="UP000536275"/>
    </source>
</evidence>
<accession>A0A8H6F138</accession>
<dbReference type="GO" id="GO:0005789">
    <property type="term" value="C:endoplasmic reticulum membrane"/>
    <property type="evidence" value="ECO:0007669"/>
    <property type="project" value="UniProtKB-SubCell"/>
</dbReference>
<evidence type="ECO:0000256" key="7">
    <source>
        <dbReference type="ARBA" id="ARBA00037565"/>
    </source>
</evidence>
<protein>
    <submittedName>
        <fullName evidence="11">Increased recombination centers protein 22-2</fullName>
    </submittedName>
</protein>
<proteinExistence type="inferred from homology"/>
<keyword evidence="6 9" id="KW-0472">Membrane</keyword>
<reference evidence="11 12" key="1">
    <citation type="submission" date="2020-03" db="EMBL/GenBank/DDBJ databases">
        <title>FDA dAtabase for Regulatory Grade micrObial Sequences (FDA-ARGOS): Supporting development and validation of Infectious Disease Dx tests.</title>
        <authorList>
            <person name="Campos J."/>
            <person name="Goldberg B."/>
            <person name="Tallon L."/>
            <person name="Sadzewicz L."/>
            <person name="Vavikolanu K."/>
            <person name="Mehta A."/>
            <person name="Aluvathingal J."/>
            <person name="Nadendla S."/>
            <person name="Nandy P."/>
            <person name="Geyer C."/>
            <person name="Yan Y."/>
            <person name="Sichtig H."/>
        </authorList>
    </citation>
    <scope>NUCLEOTIDE SEQUENCE [LARGE SCALE GENOMIC DNA]</scope>
    <source>
        <strain evidence="11 12">FDAARGOS_656</strain>
    </source>
</reference>
<name>A0A8H6F138_CANAX</name>
<evidence type="ECO:0000256" key="9">
    <source>
        <dbReference type="SAM" id="Phobius"/>
    </source>
</evidence>
<evidence type="ECO:0000256" key="3">
    <source>
        <dbReference type="ARBA" id="ARBA00022729"/>
    </source>
</evidence>
<organism evidence="11 12">
    <name type="scientific">Candida albicans</name>
    <name type="common">Yeast</name>
    <dbReference type="NCBI Taxonomy" id="5476"/>
    <lineage>
        <taxon>Eukaryota</taxon>
        <taxon>Fungi</taxon>
        <taxon>Dikarya</taxon>
        <taxon>Ascomycota</taxon>
        <taxon>Saccharomycotina</taxon>
        <taxon>Pichiomycetes</taxon>
        <taxon>Debaryomycetaceae</taxon>
        <taxon>Candida/Lodderomyces clade</taxon>
        <taxon>Candida</taxon>
    </lineage>
</organism>
<dbReference type="InterPro" id="IPR005595">
    <property type="entry name" value="TRAP_alpha"/>
</dbReference>
<feature type="chain" id="PRO_5034679121" evidence="10">
    <location>
        <begin position="20"/>
        <end position="241"/>
    </location>
</feature>
<dbReference type="Pfam" id="PF03896">
    <property type="entry name" value="TRAP_alpha"/>
    <property type="match status" value="1"/>
</dbReference>
<evidence type="ECO:0000313" key="11">
    <source>
        <dbReference type="EMBL" id="KAF6063947.1"/>
    </source>
</evidence>
<dbReference type="PANTHER" id="PTHR12924">
    <property type="entry name" value="TRANSLOCON-ASSOCIATED PROTEIN, ALPHA SUBUNIT"/>
    <property type="match status" value="1"/>
</dbReference>
<evidence type="ECO:0000256" key="2">
    <source>
        <dbReference type="ARBA" id="ARBA00022692"/>
    </source>
</evidence>
<keyword evidence="2 9" id="KW-0812">Transmembrane</keyword>
<evidence type="ECO:0000256" key="8">
    <source>
        <dbReference type="ARBA" id="ARBA00038311"/>
    </source>
</evidence>
<keyword evidence="3 10" id="KW-0732">Signal</keyword>
<feature type="transmembrane region" description="Helical" evidence="9">
    <location>
        <begin position="161"/>
        <end position="180"/>
    </location>
</feature>
<evidence type="ECO:0000256" key="5">
    <source>
        <dbReference type="ARBA" id="ARBA00022989"/>
    </source>
</evidence>
<keyword evidence="5 9" id="KW-1133">Transmembrane helix</keyword>
<dbReference type="EMBL" id="JABWAD010000060">
    <property type="protein sequence ID" value="KAF6063947.1"/>
    <property type="molecule type" value="Genomic_DNA"/>
</dbReference>
<comment type="subcellular location">
    <subcellularLocation>
        <location evidence="1">Endoplasmic reticulum membrane</location>
        <topology evidence="1">Single-pass type I membrane protein</topology>
    </subcellularLocation>
</comment>
<dbReference type="AlphaFoldDB" id="A0A8H6F138"/>
<sequence length="241" mass="26261">MKLSTIFTAFAATIATVAGYETTGSKQTVDILIDYIIKETPELSQNDVANWENGDTVTLQYVVNNNEESEITVVGVTGQFKNPINNEIVTNLTTGKVGPIAVPPGEAIKFDQKINVDLIPANYELIPHVFIAQDSLIKVIPCRGQLATIVDAAVSFFDPRLIFLELVLLITFAGLIYVGYEIWGKQYFKGVAPVKAKKVSAAKASSPVATGPSTISATGYDTNWIPESHLKQKKTKKLTKR</sequence>
<evidence type="ECO:0000256" key="6">
    <source>
        <dbReference type="ARBA" id="ARBA00023136"/>
    </source>
</evidence>
<dbReference type="PANTHER" id="PTHR12924:SF0">
    <property type="entry name" value="TRANSLOCON-ASSOCIATED PROTEIN SUBUNIT ALPHA"/>
    <property type="match status" value="1"/>
</dbReference>
<feature type="signal peptide" evidence="10">
    <location>
        <begin position="1"/>
        <end position="19"/>
    </location>
</feature>
<comment type="similarity">
    <text evidence="8">Belongs to the IRC22 family.</text>
</comment>
<keyword evidence="4" id="KW-0256">Endoplasmic reticulum</keyword>
<evidence type="ECO:0000256" key="10">
    <source>
        <dbReference type="SAM" id="SignalP"/>
    </source>
</evidence>
<gene>
    <name evidence="11" type="primary">IRC22-2</name>
    <name evidence="11" type="ORF">FOB64_005538</name>
</gene>
<evidence type="ECO:0000256" key="1">
    <source>
        <dbReference type="ARBA" id="ARBA00004115"/>
    </source>
</evidence>